<feature type="compositionally biased region" description="Low complexity" evidence="1">
    <location>
        <begin position="1"/>
        <end position="11"/>
    </location>
</feature>
<feature type="region of interest" description="Disordered" evidence="1">
    <location>
        <begin position="275"/>
        <end position="305"/>
    </location>
</feature>
<proteinExistence type="predicted"/>
<feature type="compositionally biased region" description="Acidic residues" evidence="1">
    <location>
        <begin position="62"/>
        <end position="86"/>
    </location>
</feature>
<protein>
    <recommendedName>
        <fullName evidence="4">BTB domain-containing protein</fullName>
    </recommendedName>
</protein>
<dbReference type="Proteomes" id="UP000013827">
    <property type="component" value="Unassembled WGS sequence"/>
</dbReference>
<dbReference type="PANTHER" id="PTHR11781">
    <property type="entry name" value="IODOTHYRONINE DEIODINASE"/>
    <property type="match status" value="1"/>
</dbReference>
<reference evidence="2" key="2">
    <citation type="submission" date="2024-10" db="UniProtKB">
        <authorList>
            <consortium name="EnsemblProtists"/>
        </authorList>
    </citation>
    <scope>IDENTIFICATION</scope>
</reference>
<evidence type="ECO:0000256" key="1">
    <source>
        <dbReference type="SAM" id="MobiDB-lite"/>
    </source>
</evidence>
<dbReference type="RefSeq" id="XP_005770015.1">
    <property type="nucleotide sequence ID" value="XM_005769958.1"/>
</dbReference>
<evidence type="ECO:0000313" key="2">
    <source>
        <dbReference type="EnsemblProtists" id="EOD17586"/>
    </source>
</evidence>
<feature type="compositionally biased region" description="Acidic residues" evidence="1">
    <location>
        <begin position="35"/>
        <end position="49"/>
    </location>
</feature>
<accession>A0A0D3J251</accession>
<feature type="region of interest" description="Disordered" evidence="1">
    <location>
        <begin position="1"/>
        <end position="86"/>
    </location>
</feature>
<name>A0A0D3J251_EMIH1</name>
<dbReference type="PaxDb" id="2903-EOD17586"/>
<dbReference type="GeneID" id="17263735"/>
<evidence type="ECO:0000313" key="3">
    <source>
        <dbReference type="Proteomes" id="UP000013827"/>
    </source>
</evidence>
<organism evidence="2 3">
    <name type="scientific">Emiliania huxleyi (strain CCMP1516)</name>
    <dbReference type="NCBI Taxonomy" id="280463"/>
    <lineage>
        <taxon>Eukaryota</taxon>
        <taxon>Haptista</taxon>
        <taxon>Haptophyta</taxon>
        <taxon>Prymnesiophyceae</taxon>
        <taxon>Isochrysidales</taxon>
        <taxon>Noelaerhabdaceae</taxon>
        <taxon>Emiliania</taxon>
    </lineage>
</organism>
<reference evidence="3" key="1">
    <citation type="journal article" date="2013" name="Nature">
        <title>Pan genome of the phytoplankton Emiliania underpins its global distribution.</title>
        <authorList>
            <person name="Read B.A."/>
            <person name="Kegel J."/>
            <person name="Klute M.J."/>
            <person name="Kuo A."/>
            <person name="Lefebvre S.C."/>
            <person name="Maumus F."/>
            <person name="Mayer C."/>
            <person name="Miller J."/>
            <person name="Monier A."/>
            <person name="Salamov A."/>
            <person name="Young J."/>
            <person name="Aguilar M."/>
            <person name="Claverie J.M."/>
            <person name="Frickenhaus S."/>
            <person name="Gonzalez K."/>
            <person name="Herman E.K."/>
            <person name="Lin Y.C."/>
            <person name="Napier J."/>
            <person name="Ogata H."/>
            <person name="Sarno A.F."/>
            <person name="Shmutz J."/>
            <person name="Schroeder D."/>
            <person name="de Vargas C."/>
            <person name="Verret F."/>
            <person name="von Dassow P."/>
            <person name="Valentin K."/>
            <person name="Van de Peer Y."/>
            <person name="Wheeler G."/>
            <person name="Dacks J.B."/>
            <person name="Delwiche C.F."/>
            <person name="Dyhrman S.T."/>
            <person name="Glockner G."/>
            <person name="John U."/>
            <person name="Richards T."/>
            <person name="Worden A.Z."/>
            <person name="Zhang X."/>
            <person name="Grigoriev I.V."/>
            <person name="Allen A.E."/>
            <person name="Bidle K."/>
            <person name="Borodovsky M."/>
            <person name="Bowler C."/>
            <person name="Brownlee C."/>
            <person name="Cock J.M."/>
            <person name="Elias M."/>
            <person name="Gladyshev V.N."/>
            <person name="Groth M."/>
            <person name="Guda C."/>
            <person name="Hadaegh A."/>
            <person name="Iglesias-Rodriguez M.D."/>
            <person name="Jenkins J."/>
            <person name="Jones B.M."/>
            <person name="Lawson T."/>
            <person name="Leese F."/>
            <person name="Lindquist E."/>
            <person name="Lobanov A."/>
            <person name="Lomsadze A."/>
            <person name="Malik S.B."/>
            <person name="Marsh M.E."/>
            <person name="Mackinder L."/>
            <person name="Mock T."/>
            <person name="Mueller-Roeber B."/>
            <person name="Pagarete A."/>
            <person name="Parker M."/>
            <person name="Probert I."/>
            <person name="Quesneville H."/>
            <person name="Raines C."/>
            <person name="Rensing S.A."/>
            <person name="Riano-Pachon D.M."/>
            <person name="Richier S."/>
            <person name="Rokitta S."/>
            <person name="Shiraiwa Y."/>
            <person name="Soanes D.M."/>
            <person name="van der Giezen M."/>
            <person name="Wahlund T.M."/>
            <person name="Williams B."/>
            <person name="Wilson W."/>
            <person name="Wolfe G."/>
            <person name="Wurch L.L."/>
        </authorList>
    </citation>
    <scope>NUCLEOTIDE SEQUENCE</scope>
</reference>
<dbReference type="AlphaFoldDB" id="A0A0D3J251"/>
<feature type="compositionally biased region" description="Low complexity" evidence="1">
    <location>
        <begin position="292"/>
        <end position="303"/>
    </location>
</feature>
<keyword evidence="3" id="KW-1185">Reference proteome</keyword>
<dbReference type="GO" id="GO:0004800">
    <property type="term" value="F:thyroxine 5'-deiodinase activity"/>
    <property type="evidence" value="ECO:0007669"/>
    <property type="project" value="InterPro"/>
</dbReference>
<dbReference type="Gene3D" id="3.40.30.10">
    <property type="entry name" value="Glutaredoxin"/>
    <property type="match status" value="1"/>
</dbReference>
<dbReference type="InterPro" id="IPR000643">
    <property type="entry name" value="Iodothyronine_deiodinase"/>
</dbReference>
<dbReference type="KEGG" id="ehx:EMIHUDRAFT_445194"/>
<dbReference type="EnsemblProtists" id="EOD17586">
    <property type="protein sequence ID" value="EOD17586"/>
    <property type="gene ID" value="EMIHUDRAFT_445194"/>
</dbReference>
<dbReference type="HOGENOM" id="CLU_579307_0_0_1"/>
<sequence>MENSAAETAPEAAEEEDTEESTRRALHAAIFGNDSDSDGDDKEGEEEGFVVDALLEFMGNGSEEEEVDEEEEEVDEEEEGEEEEDLLAEVGEVPVPARQFSSASTRLALQQQQGLAARRAHDGESAAATAPDAAGSLMSDLARLWERMCDAGPDATPLLGGDLELTGNDAEPPVRAHAPIIFSRCALLRRLGAHDGKVAVPTLTTADVAKLVRACYTGEEVFLSDGAEVEGAPASGAANVRRDIRTLCLPHFELVRLKLRGAEVPDCAEPLDAPAAAPVANPSIPSRPSGSTELAAEPETTAAGGVTPTDLLLEPEAPAAPVAVHAALLLARSSYFRSLASEAWASSAVGSRPTSLGAPCFTRDVILVYTAEAHASDEWPVGSHIAQRQPRSTHERVSVARRRLAELGVNWPGTLVDTGREAFQEAFACWPLRWYFLDGHTVTHIAQPSGGAYDVTQIELWINLQLERATNA</sequence>
<evidence type="ECO:0008006" key="4">
    <source>
        <dbReference type="Google" id="ProtNLM"/>
    </source>
</evidence>
<dbReference type="PANTHER" id="PTHR11781:SF22">
    <property type="entry name" value="TYPE I IODOTHYRONINE DEIODINASE"/>
    <property type="match status" value="1"/>
</dbReference>